<evidence type="ECO:0000313" key="2">
    <source>
        <dbReference type="EMBL" id="MCZ8403034.1"/>
    </source>
</evidence>
<dbReference type="PANTHER" id="PTHR33406">
    <property type="entry name" value="MEMBRANE PROTEIN MJ1562-RELATED"/>
    <property type="match status" value="1"/>
</dbReference>
<keyword evidence="1" id="KW-0812">Transmembrane</keyword>
<dbReference type="RefSeq" id="WP_024068445.1">
    <property type="nucleotide sequence ID" value="NZ_CP054571.1"/>
</dbReference>
<dbReference type="GO" id="GO:0005886">
    <property type="term" value="C:plasma membrane"/>
    <property type="evidence" value="ECO:0007669"/>
    <property type="project" value="TreeGrafter"/>
</dbReference>
<organism evidence="2 3">
    <name type="scientific">Alcaligenes xylosoxydans xylosoxydans</name>
    <name type="common">Achromobacter xylosoxidans</name>
    <dbReference type="NCBI Taxonomy" id="85698"/>
    <lineage>
        <taxon>Bacteria</taxon>
        <taxon>Pseudomonadati</taxon>
        <taxon>Pseudomonadota</taxon>
        <taxon>Betaproteobacteria</taxon>
        <taxon>Burkholderiales</taxon>
        <taxon>Alcaligenaceae</taxon>
        <taxon>Achromobacter</taxon>
    </lineage>
</organism>
<feature type="transmembrane region" description="Helical" evidence="1">
    <location>
        <begin position="666"/>
        <end position="684"/>
    </location>
</feature>
<protein>
    <submittedName>
        <fullName evidence="2">Uncharacterized protein</fullName>
    </submittedName>
</protein>
<dbReference type="Proteomes" id="UP001141992">
    <property type="component" value="Unassembled WGS sequence"/>
</dbReference>
<comment type="caution">
    <text evidence="2">The sequence shown here is derived from an EMBL/GenBank/DDBJ whole genome shotgun (WGS) entry which is preliminary data.</text>
</comment>
<feature type="transmembrane region" description="Helical" evidence="1">
    <location>
        <begin position="303"/>
        <end position="320"/>
    </location>
</feature>
<feature type="transmembrane region" description="Helical" evidence="1">
    <location>
        <begin position="252"/>
        <end position="270"/>
    </location>
</feature>
<feature type="transmembrane region" description="Helical" evidence="1">
    <location>
        <begin position="277"/>
        <end position="297"/>
    </location>
</feature>
<dbReference type="PANTHER" id="PTHR33406:SF13">
    <property type="entry name" value="MEMBRANE PROTEIN YDFJ"/>
    <property type="match status" value="1"/>
</dbReference>
<dbReference type="SUPFAM" id="SSF82866">
    <property type="entry name" value="Multidrug efflux transporter AcrB transmembrane domain"/>
    <property type="match status" value="2"/>
</dbReference>
<accession>A0A0D6H685</accession>
<reference evidence="2" key="1">
    <citation type="submission" date="2022-12" db="EMBL/GenBank/DDBJ databases">
        <authorList>
            <person name="Voronina O.L."/>
            <person name="Kunda M.S."/>
            <person name="Ryzhova N."/>
            <person name="Aksenova E.I."/>
        </authorList>
    </citation>
    <scope>NUCLEOTIDE SEQUENCE</scope>
    <source>
        <strain evidence="2">SCCH136:Ach223948</strain>
    </source>
</reference>
<evidence type="ECO:0000313" key="3">
    <source>
        <dbReference type="Proteomes" id="UP001141992"/>
    </source>
</evidence>
<name>A0A0D6H685_ALCXX</name>
<dbReference type="Gene3D" id="1.20.1640.10">
    <property type="entry name" value="Multidrug efflux transporter AcrB transmembrane domain"/>
    <property type="match status" value="2"/>
</dbReference>
<dbReference type="KEGG" id="axx:ERS451415_02142"/>
<dbReference type="AlphaFoldDB" id="A0A0D6H685"/>
<proteinExistence type="predicted"/>
<dbReference type="EMBL" id="JAPZVI010000012">
    <property type="protein sequence ID" value="MCZ8403034.1"/>
    <property type="molecule type" value="Genomic_DNA"/>
</dbReference>
<keyword evidence="1" id="KW-0472">Membrane</keyword>
<feature type="transmembrane region" description="Helical" evidence="1">
    <location>
        <begin position="341"/>
        <end position="359"/>
    </location>
</feature>
<feature type="transmembrane region" description="Helical" evidence="1">
    <location>
        <begin position="718"/>
        <end position="739"/>
    </location>
</feature>
<sequence>MPSPIERWLPRLFKLGLLLVLALGAWQCRHGWPVSANLMELVPRAPADATRDLAEARVQQPLSRELIALVAARDDGDSAAAARQLAQRWQGSGLFATVQVDIDVDLPDLRARLLANRLALLPPAQREQLLADPAGYARQRARELVDPFAASSAVSVDQDLFGLARRAEQALRPGGAVQYDVATGTLQAESGGRAWVLVRASTRDDAFDGADPGRIAAQIAQDRQALAGADLLVAGGPLYAAAGRAQAAAESGWIGAIAMAGIVLVLLLALRRWLALLALVPVAVGLLAGTVACVAVFGSIHALTLVIGASLIGVAVDFPMHWLGKSYGMPDWRAWPALRRVLPGLTISLAASLVGYVALAFTPFPALTQTAVFSAAGLLGAYACTVCQLPAWLARFKPRPWPPLLRFAQAALRARTRLAGRRAVLWSGALLLATVTAGGIGRLDIRDDLRQWLSLPAPLLQQARQIGEITGFVPTSQFFLVRAPDADELLRRQARVSQALDALVAAGGLRAYTALSQRVAPQADQQAFADALGNLADRPEAWRALTDIGVPEAALRQELRALAALPPIPIESALQGQIGERWRTLWLGRHDGEVAGMITLLGLRDAAALTAIAQAAPGVTLVDRSGELNRMFSATRVEAAELKLLSYLVAAALLCLTLGRAAAWRILAVPLAATACSLAALGYLGQPLTLFSLFGLLLVSAIGVDYAIFMFERVAGAAASLVGIMLGALTTLLSFGLLAVSRTPAIANFGLAVALGVGFSLLWAPWVQPRRGSGAGDAT</sequence>
<dbReference type="InterPro" id="IPR050545">
    <property type="entry name" value="Mycobact_MmpL"/>
</dbReference>
<gene>
    <name evidence="2" type="ORF">O9570_16395</name>
</gene>
<keyword evidence="1" id="KW-1133">Transmembrane helix</keyword>
<feature type="transmembrane region" description="Helical" evidence="1">
    <location>
        <begin position="423"/>
        <end position="441"/>
    </location>
</feature>
<evidence type="ECO:0000256" key="1">
    <source>
        <dbReference type="SAM" id="Phobius"/>
    </source>
</evidence>
<feature type="transmembrane region" description="Helical" evidence="1">
    <location>
        <begin position="371"/>
        <end position="394"/>
    </location>
</feature>
<feature type="transmembrane region" description="Helical" evidence="1">
    <location>
        <begin position="690"/>
        <end position="711"/>
    </location>
</feature>
<feature type="transmembrane region" description="Helical" evidence="1">
    <location>
        <begin position="745"/>
        <end position="764"/>
    </location>
</feature>
<dbReference type="eggNOG" id="COG4258">
    <property type="taxonomic scope" value="Bacteria"/>
</dbReference>